<reference evidence="1 2" key="1">
    <citation type="submission" date="2023-03" db="EMBL/GenBank/DDBJ databases">
        <title>Altererythrobacter sp. CAU 1644 isolated from sand.</title>
        <authorList>
            <person name="Kim W."/>
        </authorList>
    </citation>
    <scope>NUCLEOTIDE SEQUENCE [LARGE SCALE GENOMIC DNA]</scope>
    <source>
        <strain evidence="1 2">CAU 1644</strain>
    </source>
</reference>
<dbReference type="Pfam" id="PF08732">
    <property type="entry name" value="HIM1"/>
    <property type="match status" value="1"/>
</dbReference>
<evidence type="ECO:0000313" key="1">
    <source>
        <dbReference type="EMBL" id="WFL77883.1"/>
    </source>
</evidence>
<organism evidence="1 2">
    <name type="scientific">Altererythrobacter arenosus</name>
    <dbReference type="NCBI Taxonomy" id="3032592"/>
    <lineage>
        <taxon>Bacteria</taxon>
        <taxon>Pseudomonadati</taxon>
        <taxon>Pseudomonadota</taxon>
        <taxon>Alphaproteobacteria</taxon>
        <taxon>Sphingomonadales</taxon>
        <taxon>Erythrobacteraceae</taxon>
        <taxon>Altererythrobacter</taxon>
    </lineage>
</organism>
<dbReference type="SUPFAM" id="SSF51735">
    <property type="entry name" value="NAD(P)-binding Rossmann-fold domains"/>
    <property type="match status" value="1"/>
</dbReference>
<dbReference type="EMBL" id="CP121106">
    <property type="protein sequence ID" value="WFL77883.1"/>
    <property type="molecule type" value="Genomic_DNA"/>
</dbReference>
<keyword evidence="2" id="KW-1185">Reference proteome</keyword>
<accession>A0ABY8FVB2</accession>
<protein>
    <submittedName>
        <fullName evidence="1">NAD(P)H-binding protein</fullName>
    </submittedName>
</protein>
<dbReference type="Gene3D" id="3.40.50.720">
    <property type="entry name" value="NAD(P)-binding Rossmann-like Domain"/>
    <property type="match status" value="1"/>
</dbReference>
<proteinExistence type="predicted"/>
<dbReference type="PANTHER" id="PTHR14097">
    <property type="entry name" value="OXIDOREDUCTASE HTATIP2"/>
    <property type="match status" value="1"/>
</dbReference>
<name>A0ABY8FVB2_9SPHN</name>
<gene>
    <name evidence="1" type="ORF">P7228_02095</name>
</gene>
<evidence type="ECO:0000313" key="2">
    <source>
        <dbReference type="Proteomes" id="UP001215827"/>
    </source>
</evidence>
<dbReference type="InterPro" id="IPR014843">
    <property type="entry name" value="Him1/Fmp52"/>
</dbReference>
<dbReference type="Proteomes" id="UP001215827">
    <property type="component" value="Chromosome"/>
</dbReference>
<sequence length="230" mass="25314">MSERVRVALVGSTGLIGRSIIEEANASDQIQLIAISRREIRVPDGVKMEMILADPSEWDEVLKTVRPISLINALGTTWKRAGKDEEAFRAVDYDLVLETARNAVAAGCERMVTISSVGASLQSKNFYLRVKGEVERDLAKVGMKRLDILRPGLLKGSRQSDFRVGEGLAKIASPLIDPLLRGTKSAYRSIDARMVAQGALELSLRKAAGKFPHDNDGIRRAARDWNNRTS</sequence>
<dbReference type="PANTHER" id="PTHR14097:SF7">
    <property type="entry name" value="OXIDOREDUCTASE HTATIP2"/>
    <property type="match status" value="1"/>
</dbReference>
<dbReference type="RefSeq" id="WP_278016575.1">
    <property type="nucleotide sequence ID" value="NZ_CP121106.1"/>
</dbReference>
<dbReference type="InterPro" id="IPR036291">
    <property type="entry name" value="NAD(P)-bd_dom_sf"/>
</dbReference>